<proteinExistence type="predicted"/>
<comment type="caution">
    <text evidence="2">The sequence shown here is derived from an EMBL/GenBank/DDBJ whole genome shotgun (WGS) entry which is preliminary data.</text>
</comment>
<evidence type="ECO:0000313" key="2">
    <source>
        <dbReference type="EMBL" id="EJK58063.1"/>
    </source>
</evidence>
<feature type="compositionally biased region" description="Acidic residues" evidence="1">
    <location>
        <begin position="21"/>
        <end position="32"/>
    </location>
</feature>
<gene>
    <name evidence="2" type="ORF">THAOC_21834</name>
</gene>
<evidence type="ECO:0000313" key="3">
    <source>
        <dbReference type="Proteomes" id="UP000266841"/>
    </source>
</evidence>
<feature type="compositionally biased region" description="Low complexity" evidence="1">
    <location>
        <begin position="94"/>
        <end position="115"/>
    </location>
</feature>
<name>K0RW76_THAOC</name>
<accession>K0RW76</accession>
<dbReference type="EMBL" id="AGNL01026252">
    <property type="protein sequence ID" value="EJK58063.1"/>
    <property type="molecule type" value="Genomic_DNA"/>
</dbReference>
<reference evidence="2 3" key="1">
    <citation type="journal article" date="2012" name="Genome Biol.">
        <title>Genome and low-iron response of an oceanic diatom adapted to chronic iron limitation.</title>
        <authorList>
            <person name="Lommer M."/>
            <person name="Specht M."/>
            <person name="Roy A.S."/>
            <person name="Kraemer L."/>
            <person name="Andreson R."/>
            <person name="Gutowska M.A."/>
            <person name="Wolf J."/>
            <person name="Bergner S.V."/>
            <person name="Schilhabel M.B."/>
            <person name="Klostermeier U.C."/>
            <person name="Beiko R.G."/>
            <person name="Rosenstiel P."/>
            <person name="Hippler M."/>
            <person name="Laroche J."/>
        </authorList>
    </citation>
    <scope>NUCLEOTIDE SEQUENCE [LARGE SCALE GENOMIC DNA]</scope>
    <source>
        <strain evidence="2 3">CCMP1005</strain>
    </source>
</reference>
<feature type="compositionally biased region" description="Polar residues" evidence="1">
    <location>
        <begin position="120"/>
        <end position="131"/>
    </location>
</feature>
<evidence type="ECO:0000256" key="1">
    <source>
        <dbReference type="SAM" id="MobiDB-lite"/>
    </source>
</evidence>
<protein>
    <submittedName>
        <fullName evidence="2">Uncharacterized protein</fullName>
    </submittedName>
</protein>
<dbReference type="Proteomes" id="UP000266841">
    <property type="component" value="Unassembled WGS sequence"/>
</dbReference>
<organism evidence="2 3">
    <name type="scientific">Thalassiosira oceanica</name>
    <name type="common">Marine diatom</name>
    <dbReference type="NCBI Taxonomy" id="159749"/>
    <lineage>
        <taxon>Eukaryota</taxon>
        <taxon>Sar</taxon>
        <taxon>Stramenopiles</taxon>
        <taxon>Ochrophyta</taxon>
        <taxon>Bacillariophyta</taxon>
        <taxon>Coscinodiscophyceae</taxon>
        <taxon>Thalassiosirophycidae</taxon>
        <taxon>Thalassiosirales</taxon>
        <taxon>Thalassiosiraceae</taxon>
        <taxon>Thalassiosira</taxon>
    </lineage>
</organism>
<keyword evidence="3" id="KW-1185">Reference proteome</keyword>
<feature type="region of interest" description="Disordered" evidence="1">
    <location>
        <begin position="1"/>
        <end position="32"/>
    </location>
</feature>
<feature type="non-terminal residue" evidence="2">
    <location>
        <position position="131"/>
    </location>
</feature>
<sequence length="131" mass="14857">MHDGQERDGNIAPHRHHRPEEVEDGREEVELDDVPVVELVLDRYHRPQQPIRRDWPRGRAEEGKGMSFQTRHAGHADTCRNIKLTSAPRASCTSPRPLRRGGPARPAPRARSQQPLPNPGRTSSCARATRR</sequence>
<feature type="compositionally biased region" description="Basic and acidic residues" evidence="1">
    <location>
        <begin position="44"/>
        <end position="64"/>
    </location>
</feature>
<dbReference type="AlphaFoldDB" id="K0RW76"/>
<feature type="region of interest" description="Disordered" evidence="1">
    <location>
        <begin position="44"/>
        <end position="131"/>
    </location>
</feature>